<dbReference type="EMBL" id="JAHHHN010000001">
    <property type="protein sequence ID" value="MBW4560272.1"/>
    <property type="molecule type" value="Genomic_DNA"/>
</dbReference>
<reference evidence="1" key="1">
    <citation type="submission" date="2021-05" db="EMBL/GenBank/DDBJ databases">
        <authorList>
            <person name="Pietrasiak N."/>
            <person name="Ward R."/>
            <person name="Stajich J.E."/>
            <person name="Kurbessoian T."/>
        </authorList>
    </citation>
    <scope>NUCLEOTIDE SEQUENCE</scope>
    <source>
        <strain evidence="1">JT2-VF2</strain>
    </source>
</reference>
<comment type="caution">
    <text evidence="1">The sequence shown here is derived from an EMBL/GenBank/DDBJ whole genome shotgun (WGS) entry which is preliminary data.</text>
</comment>
<reference evidence="1" key="2">
    <citation type="journal article" date="2022" name="Microbiol. Resour. Announc.">
        <title>Metagenome Sequencing to Explore Phylogenomics of Terrestrial Cyanobacteria.</title>
        <authorList>
            <person name="Ward R.D."/>
            <person name="Stajich J.E."/>
            <person name="Johansen J.R."/>
            <person name="Huntemann M."/>
            <person name="Clum A."/>
            <person name="Foster B."/>
            <person name="Foster B."/>
            <person name="Roux S."/>
            <person name="Palaniappan K."/>
            <person name="Varghese N."/>
            <person name="Mukherjee S."/>
            <person name="Reddy T.B.K."/>
            <person name="Daum C."/>
            <person name="Copeland A."/>
            <person name="Chen I.A."/>
            <person name="Ivanova N.N."/>
            <person name="Kyrpides N.C."/>
            <person name="Shapiro N."/>
            <person name="Eloe-Fadrosh E.A."/>
            <person name="Pietrasiak N."/>
        </authorList>
    </citation>
    <scope>NUCLEOTIDE SEQUENCE</scope>
    <source>
        <strain evidence="1">JT2-VF2</strain>
    </source>
</reference>
<name>A0A951PUV3_9NOST</name>
<dbReference type="Proteomes" id="UP000715781">
    <property type="component" value="Unassembled WGS sequence"/>
</dbReference>
<organism evidence="1 2">
    <name type="scientific">Mojavia pulchra JT2-VF2</name>
    <dbReference type="NCBI Taxonomy" id="287848"/>
    <lineage>
        <taxon>Bacteria</taxon>
        <taxon>Bacillati</taxon>
        <taxon>Cyanobacteriota</taxon>
        <taxon>Cyanophyceae</taxon>
        <taxon>Nostocales</taxon>
        <taxon>Nostocaceae</taxon>
    </lineage>
</organism>
<proteinExistence type="predicted"/>
<evidence type="ECO:0000313" key="1">
    <source>
        <dbReference type="EMBL" id="MBW4560272.1"/>
    </source>
</evidence>
<dbReference type="AlphaFoldDB" id="A0A951PUV3"/>
<evidence type="ECO:0000313" key="2">
    <source>
        <dbReference type="Proteomes" id="UP000715781"/>
    </source>
</evidence>
<gene>
    <name evidence="1" type="ORF">KME32_03785</name>
</gene>
<protein>
    <submittedName>
        <fullName evidence="1">Uncharacterized protein</fullName>
    </submittedName>
</protein>
<sequence length="66" mass="7463">MNKRDSIYVGLLSLLEVNKLSITKTAVSQCFNWHFQQPMTVVLVIQAGLNYSLLTNGCYCCYLSEV</sequence>
<accession>A0A951PUV3</accession>